<keyword evidence="3" id="KW-1185">Reference proteome</keyword>
<gene>
    <name evidence="2" type="ORF">B9G98_02341</name>
</gene>
<dbReference type="EMBL" id="NDIQ01000021">
    <property type="protein sequence ID" value="PRT54721.1"/>
    <property type="molecule type" value="Genomic_DNA"/>
</dbReference>
<keyword evidence="1" id="KW-0175">Coiled coil</keyword>
<proteinExistence type="predicted"/>
<dbReference type="AlphaFoldDB" id="A0A2T0FI91"/>
<name>A0A2T0FI91_9ASCO</name>
<dbReference type="RefSeq" id="XP_024664666.1">
    <property type="nucleotide sequence ID" value="XM_024808898.1"/>
</dbReference>
<evidence type="ECO:0000313" key="3">
    <source>
        <dbReference type="Proteomes" id="UP000238350"/>
    </source>
</evidence>
<evidence type="ECO:0000256" key="1">
    <source>
        <dbReference type="SAM" id="Coils"/>
    </source>
</evidence>
<organism evidence="2 3">
    <name type="scientific">Wickerhamiella sorbophila</name>
    <dbReference type="NCBI Taxonomy" id="45607"/>
    <lineage>
        <taxon>Eukaryota</taxon>
        <taxon>Fungi</taxon>
        <taxon>Dikarya</taxon>
        <taxon>Ascomycota</taxon>
        <taxon>Saccharomycotina</taxon>
        <taxon>Dipodascomycetes</taxon>
        <taxon>Dipodascales</taxon>
        <taxon>Trichomonascaceae</taxon>
        <taxon>Wickerhamiella</taxon>
    </lineage>
</organism>
<reference evidence="2 3" key="1">
    <citation type="submission" date="2017-04" db="EMBL/GenBank/DDBJ databases">
        <title>Genome sequencing of [Candida] sorbophila.</title>
        <authorList>
            <person name="Ahn J.O."/>
        </authorList>
    </citation>
    <scope>NUCLEOTIDE SEQUENCE [LARGE SCALE GENOMIC DNA]</scope>
    <source>
        <strain evidence="2 3">DS02</strain>
    </source>
</reference>
<sequence length="182" mass="21143">MQGFREDLIHRTELLKFKETLLKDQLNTFRLLDSSVADLTEKYRVICSETVEPSTALQVDELRKQIADLDVEKCHLNDLIQQSESGLNEKKQVALVLDQQNTALQDRISQLVQTNEAKRTLLATARNDLAKKQKELAETKEKLAEHELLVQSLAQERERTEQAYIDQIETKTKELSEFYEQR</sequence>
<protein>
    <submittedName>
        <fullName evidence="2">Uncharacterized protein</fullName>
    </submittedName>
</protein>
<evidence type="ECO:0000313" key="2">
    <source>
        <dbReference type="EMBL" id="PRT54721.1"/>
    </source>
</evidence>
<dbReference type="GeneID" id="36516089"/>
<accession>A0A2T0FI91</accession>
<comment type="caution">
    <text evidence="2">The sequence shown here is derived from an EMBL/GenBank/DDBJ whole genome shotgun (WGS) entry which is preliminary data.</text>
</comment>
<feature type="coiled-coil region" evidence="1">
    <location>
        <begin position="115"/>
        <end position="163"/>
    </location>
</feature>
<dbReference type="Proteomes" id="UP000238350">
    <property type="component" value="Unassembled WGS sequence"/>
</dbReference>